<dbReference type="Pfam" id="PF00589">
    <property type="entry name" value="Phage_integrase"/>
    <property type="match status" value="1"/>
</dbReference>
<dbReference type="Gene3D" id="1.10.443.10">
    <property type="entry name" value="Intergrase catalytic core"/>
    <property type="match status" value="1"/>
</dbReference>
<proteinExistence type="predicted"/>
<dbReference type="PROSITE" id="PS51898">
    <property type="entry name" value="TYR_RECOMBINASE"/>
    <property type="match status" value="1"/>
</dbReference>
<dbReference type="Proteomes" id="UP001186944">
    <property type="component" value="Unassembled WGS sequence"/>
</dbReference>
<dbReference type="PANTHER" id="PTHR34605:SF6">
    <property type="entry name" value="TYR RECOMBINASE DOMAIN-CONTAINING PROTEIN"/>
    <property type="match status" value="1"/>
</dbReference>
<name>A0AA88XRW9_PINIB</name>
<dbReference type="GO" id="GO:0003677">
    <property type="term" value="F:DNA binding"/>
    <property type="evidence" value="ECO:0007669"/>
    <property type="project" value="UniProtKB-KW"/>
</dbReference>
<accession>A0AA88XRW9</accession>
<dbReference type="InterPro" id="IPR052925">
    <property type="entry name" value="Phage_Integrase-like_Recomb"/>
</dbReference>
<keyword evidence="1" id="KW-0238">DNA-binding</keyword>
<dbReference type="SUPFAM" id="SSF56349">
    <property type="entry name" value="DNA breaking-rejoining enzymes"/>
    <property type="match status" value="1"/>
</dbReference>
<dbReference type="PANTHER" id="PTHR34605">
    <property type="entry name" value="PHAGE_INTEGRASE DOMAIN-CONTAINING PROTEIN"/>
    <property type="match status" value="1"/>
</dbReference>
<keyword evidence="2" id="KW-0233">DNA recombination</keyword>
<organism evidence="4 5">
    <name type="scientific">Pinctada imbricata</name>
    <name type="common">Atlantic pearl-oyster</name>
    <name type="synonym">Pinctada martensii</name>
    <dbReference type="NCBI Taxonomy" id="66713"/>
    <lineage>
        <taxon>Eukaryota</taxon>
        <taxon>Metazoa</taxon>
        <taxon>Spiralia</taxon>
        <taxon>Lophotrochozoa</taxon>
        <taxon>Mollusca</taxon>
        <taxon>Bivalvia</taxon>
        <taxon>Autobranchia</taxon>
        <taxon>Pteriomorphia</taxon>
        <taxon>Pterioida</taxon>
        <taxon>Pterioidea</taxon>
        <taxon>Pteriidae</taxon>
        <taxon>Pinctada</taxon>
    </lineage>
</organism>
<reference evidence="4" key="1">
    <citation type="submission" date="2019-08" db="EMBL/GenBank/DDBJ databases">
        <title>The improved chromosome-level genome for the pearl oyster Pinctada fucata martensii using PacBio sequencing and Hi-C.</title>
        <authorList>
            <person name="Zheng Z."/>
        </authorList>
    </citation>
    <scope>NUCLEOTIDE SEQUENCE</scope>
    <source>
        <strain evidence="4">ZZ-2019</strain>
        <tissue evidence="4">Adductor muscle</tissue>
    </source>
</reference>
<dbReference type="SUPFAM" id="SSF47823">
    <property type="entry name" value="lambda integrase-like, N-terminal domain"/>
    <property type="match status" value="1"/>
</dbReference>
<protein>
    <recommendedName>
        <fullName evidence="3">Tyr recombinase domain-containing protein</fullName>
    </recommendedName>
</protein>
<dbReference type="InterPro" id="IPR011010">
    <property type="entry name" value="DNA_brk_join_enz"/>
</dbReference>
<sequence length="332" mass="37282">MHNVAADSGVLEGSYLDNLTHSMGLHLKASRSDNTCKNYSSGFKRWERFISSQGHCALPGNPVHVALYITHLLNTGASSNVVNSAVYSIKWVHNINGFSDPTDNGFVKNLQESAKRHAKPATHRKDPVTSVMLIKLCKLYEHSNDVLIIRDLCMILMSFAGFLRYDEVSSIRCKDICIFEDYFSIRLLKSKTDQYRHGDEILISKGDTIACPLKMLKRYISLAKINVKSDQFLFKQVYRSNKTCALIHKNKKLSYTAAKASIIPKLKLVGGSFDFGLHSMRSGGATQVANASGSVNDRCLKRHGRWKTDSSKDRYIADSVEKRLEVTKRLSI</sequence>
<comment type="caution">
    <text evidence="4">The sequence shown here is derived from an EMBL/GenBank/DDBJ whole genome shotgun (WGS) entry which is preliminary data.</text>
</comment>
<dbReference type="InterPro" id="IPR013762">
    <property type="entry name" value="Integrase-like_cat_sf"/>
</dbReference>
<dbReference type="InterPro" id="IPR002104">
    <property type="entry name" value="Integrase_catalytic"/>
</dbReference>
<keyword evidence="5" id="KW-1185">Reference proteome</keyword>
<dbReference type="Gene3D" id="1.10.150.130">
    <property type="match status" value="1"/>
</dbReference>
<dbReference type="GO" id="GO:0006310">
    <property type="term" value="P:DNA recombination"/>
    <property type="evidence" value="ECO:0007669"/>
    <property type="project" value="UniProtKB-KW"/>
</dbReference>
<evidence type="ECO:0000313" key="4">
    <source>
        <dbReference type="EMBL" id="KAK3086379.1"/>
    </source>
</evidence>
<feature type="domain" description="Tyr recombinase" evidence="3">
    <location>
        <begin position="123"/>
        <end position="329"/>
    </location>
</feature>
<evidence type="ECO:0000313" key="5">
    <source>
        <dbReference type="Proteomes" id="UP001186944"/>
    </source>
</evidence>
<dbReference type="GO" id="GO:0015074">
    <property type="term" value="P:DNA integration"/>
    <property type="evidence" value="ECO:0007669"/>
    <property type="project" value="InterPro"/>
</dbReference>
<dbReference type="EMBL" id="VSWD01000012">
    <property type="protein sequence ID" value="KAK3086379.1"/>
    <property type="molecule type" value="Genomic_DNA"/>
</dbReference>
<evidence type="ECO:0000259" key="3">
    <source>
        <dbReference type="PROSITE" id="PS51898"/>
    </source>
</evidence>
<evidence type="ECO:0000256" key="1">
    <source>
        <dbReference type="ARBA" id="ARBA00023125"/>
    </source>
</evidence>
<dbReference type="InterPro" id="IPR010998">
    <property type="entry name" value="Integrase_recombinase_N"/>
</dbReference>
<gene>
    <name evidence="4" type="ORF">FSP39_017620</name>
</gene>
<dbReference type="AlphaFoldDB" id="A0AA88XRW9"/>
<evidence type="ECO:0000256" key="2">
    <source>
        <dbReference type="ARBA" id="ARBA00023172"/>
    </source>
</evidence>